<evidence type="ECO:0000256" key="2">
    <source>
        <dbReference type="ARBA" id="ARBA00004370"/>
    </source>
</evidence>
<evidence type="ECO:0000256" key="1">
    <source>
        <dbReference type="ARBA" id="ARBA00000085"/>
    </source>
</evidence>
<feature type="domain" description="HAMP" evidence="11">
    <location>
        <begin position="205"/>
        <end position="257"/>
    </location>
</feature>
<keyword evidence="9" id="KW-0812">Transmembrane</keyword>
<dbReference type="InterPro" id="IPR003594">
    <property type="entry name" value="HATPase_dom"/>
</dbReference>
<proteinExistence type="predicted"/>
<dbReference type="InterPro" id="IPR003660">
    <property type="entry name" value="HAMP_dom"/>
</dbReference>
<dbReference type="SMART" id="SM00387">
    <property type="entry name" value="HATPase_c"/>
    <property type="match status" value="1"/>
</dbReference>
<dbReference type="CDD" id="cd00075">
    <property type="entry name" value="HATPase"/>
    <property type="match status" value="1"/>
</dbReference>
<reference evidence="12 13" key="1">
    <citation type="journal article" date="2016" name="Nat. Commun.">
        <title>Thousands of microbial genomes shed light on interconnected biogeochemical processes in an aquifer system.</title>
        <authorList>
            <person name="Anantharaman K."/>
            <person name="Brown C.T."/>
            <person name="Hug L.A."/>
            <person name="Sharon I."/>
            <person name="Castelle C.J."/>
            <person name="Probst A.J."/>
            <person name="Thomas B.C."/>
            <person name="Singh A."/>
            <person name="Wilkins M.J."/>
            <person name="Karaoz U."/>
            <person name="Brodie E.L."/>
            <person name="Williams K.H."/>
            <person name="Hubbard S.S."/>
            <person name="Banfield J.F."/>
        </authorList>
    </citation>
    <scope>NUCLEOTIDE SEQUENCE [LARGE SCALE GENOMIC DNA]</scope>
</reference>
<dbReference type="InterPro" id="IPR036890">
    <property type="entry name" value="HATPase_C_sf"/>
</dbReference>
<dbReference type="InterPro" id="IPR003661">
    <property type="entry name" value="HisK_dim/P_dom"/>
</dbReference>
<dbReference type="PANTHER" id="PTHR45453">
    <property type="entry name" value="PHOSPHATE REGULON SENSOR PROTEIN PHOR"/>
    <property type="match status" value="1"/>
</dbReference>
<evidence type="ECO:0000256" key="8">
    <source>
        <dbReference type="ARBA" id="ARBA00023136"/>
    </source>
</evidence>
<dbReference type="SUPFAM" id="SSF47384">
    <property type="entry name" value="Homodimeric domain of signal transducing histidine kinase"/>
    <property type="match status" value="1"/>
</dbReference>
<keyword evidence="9" id="KW-1133">Transmembrane helix</keyword>
<dbReference type="SUPFAM" id="SSF55874">
    <property type="entry name" value="ATPase domain of HSP90 chaperone/DNA topoisomerase II/histidine kinase"/>
    <property type="match status" value="1"/>
</dbReference>
<dbReference type="InterPro" id="IPR004358">
    <property type="entry name" value="Sig_transdc_His_kin-like_C"/>
</dbReference>
<dbReference type="CDD" id="cd00082">
    <property type="entry name" value="HisKA"/>
    <property type="match status" value="1"/>
</dbReference>
<evidence type="ECO:0000259" key="11">
    <source>
        <dbReference type="PROSITE" id="PS50885"/>
    </source>
</evidence>
<evidence type="ECO:0000256" key="3">
    <source>
        <dbReference type="ARBA" id="ARBA00012438"/>
    </source>
</evidence>
<feature type="transmembrane region" description="Helical" evidence="9">
    <location>
        <begin position="180"/>
        <end position="199"/>
    </location>
</feature>
<dbReference type="STRING" id="1817813.A2008_11675"/>
<keyword evidence="4" id="KW-0597">Phosphoprotein</keyword>
<dbReference type="CDD" id="cd06225">
    <property type="entry name" value="HAMP"/>
    <property type="match status" value="1"/>
</dbReference>
<dbReference type="FunFam" id="3.30.565.10:FF:000006">
    <property type="entry name" value="Sensor histidine kinase WalK"/>
    <property type="match status" value="1"/>
</dbReference>
<dbReference type="PROSITE" id="PS50109">
    <property type="entry name" value="HIS_KIN"/>
    <property type="match status" value="1"/>
</dbReference>
<dbReference type="PROSITE" id="PS50885">
    <property type="entry name" value="HAMP"/>
    <property type="match status" value="1"/>
</dbReference>
<evidence type="ECO:0000256" key="4">
    <source>
        <dbReference type="ARBA" id="ARBA00022553"/>
    </source>
</evidence>
<dbReference type="GO" id="GO:0000155">
    <property type="term" value="F:phosphorelay sensor kinase activity"/>
    <property type="evidence" value="ECO:0007669"/>
    <property type="project" value="InterPro"/>
</dbReference>
<protein>
    <recommendedName>
        <fullName evidence="3">histidine kinase</fullName>
        <ecNumber evidence="3">2.7.13.3</ecNumber>
    </recommendedName>
</protein>
<dbReference type="NCBIfam" id="TIGR00229">
    <property type="entry name" value="sensory_box"/>
    <property type="match status" value="1"/>
</dbReference>
<dbReference type="SMART" id="SM00304">
    <property type="entry name" value="HAMP"/>
    <property type="match status" value="1"/>
</dbReference>
<dbReference type="Pfam" id="PF00672">
    <property type="entry name" value="HAMP"/>
    <property type="match status" value="1"/>
</dbReference>
<evidence type="ECO:0000256" key="5">
    <source>
        <dbReference type="ARBA" id="ARBA00022679"/>
    </source>
</evidence>
<evidence type="ECO:0000256" key="9">
    <source>
        <dbReference type="SAM" id="Phobius"/>
    </source>
</evidence>
<dbReference type="SUPFAM" id="SSF55785">
    <property type="entry name" value="PYP-like sensor domain (PAS domain)"/>
    <property type="match status" value="1"/>
</dbReference>
<keyword evidence="5" id="KW-0808">Transferase</keyword>
<dbReference type="Gene3D" id="3.30.450.20">
    <property type="entry name" value="PAS domain"/>
    <property type="match status" value="1"/>
</dbReference>
<organism evidence="12 13">
    <name type="scientific">Candidatus Wallbacteria bacterium GWC2_49_35</name>
    <dbReference type="NCBI Taxonomy" id="1817813"/>
    <lineage>
        <taxon>Bacteria</taxon>
        <taxon>Candidatus Walliibacteriota</taxon>
    </lineage>
</organism>
<dbReference type="InterPro" id="IPR005467">
    <property type="entry name" value="His_kinase_dom"/>
</dbReference>
<gene>
    <name evidence="12" type="ORF">A2008_11675</name>
</gene>
<dbReference type="InterPro" id="IPR036097">
    <property type="entry name" value="HisK_dim/P_sf"/>
</dbReference>
<dbReference type="AlphaFoldDB" id="A0A1F7WE36"/>
<comment type="catalytic activity">
    <reaction evidence="1">
        <text>ATP + protein L-histidine = ADP + protein N-phospho-L-histidine.</text>
        <dbReference type="EC" id="2.7.13.3"/>
    </reaction>
</comment>
<keyword evidence="7" id="KW-0902">Two-component regulatory system</keyword>
<keyword evidence="6" id="KW-0418">Kinase</keyword>
<dbReference type="GO" id="GO:0005886">
    <property type="term" value="C:plasma membrane"/>
    <property type="evidence" value="ECO:0007669"/>
    <property type="project" value="TreeGrafter"/>
</dbReference>
<evidence type="ECO:0000256" key="6">
    <source>
        <dbReference type="ARBA" id="ARBA00022777"/>
    </source>
</evidence>
<dbReference type="InterPro" id="IPR050351">
    <property type="entry name" value="BphY/WalK/GraS-like"/>
</dbReference>
<feature type="transmembrane region" description="Helical" evidence="9">
    <location>
        <begin position="12"/>
        <end position="32"/>
    </location>
</feature>
<dbReference type="Pfam" id="PF00512">
    <property type="entry name" value="HisKA"/>
    <property type="match status" value="1"/>
</dbReference>
<dbReference type="PANTHER" id="PTHR45453:SF1">
    <property type="entry name" value="PHOSPHATE REGULON SENSOR PROTEIN PHOR"/>
    <property type="match status" value="1"/>
</dbReference>
<dbReference type="CDD" id="cd00130">
    <property type="entry name" value="PAS"/>
    <property type="match status" value="1"/>
</dbReference>
<dbReference type="Gene3D" id="3.30.565.10">
    <property type="entry name" value="Histidine kinase-like ATPase, C-terminal domain"/>
    <property type="match status" value="1"/>
</dbReference>
<comment type="caution">
    <text evidence="12">The sequence shown here is derived from an EMBL/GenBank/DDBJ whole genome shotgun (WGS) entry which is preliminary data.</text>
</comment>
<sequence length="626" mass="69654">MFKTLKSKMTALYFMLVCLIALTGFFAFAGFYRLSIEIDNLMTHNYKSIKAINAMIEAVERQDSAVLMYMHDAQTMAIELFVDCTGAFTKNFNIEANNITESGEIELVCSLEKDYSSYLKNFINLQNIKKTAAGSEHVDHYKNIMFPVFLSIKKQLESLMLLNEKMMFAKKNSVTVNSKTSMYAVLAISFILAGAGFLISSRTIDSIIKPVDILITSVKKVREGDLDQRAPVISDDEIGQLAGEFNNMTARLMEFEKSSIGSLTNEKNKNLAIVKSISDPLIVLDSEFRIVFINKACEVFFEITESGSRAKYFLEMVRNGELFSYISSACETNDEEVKSRSFLIPKNGHDVYFNVIVSKISNSTSNSRGLVILLHNITDLKNLEKMKDEFIYMISHEFKTPLTSIIMGASLMFEKGLGEMNEKQRDIMQAINDDGERLSKLVAGLLDISKIESGAAFLKMCDCDIAKIVSDSTESFKNQALEKRIEFKVELEDGIRRISADPEKLSCVLNNIISNALRYSPEGKTICVSAFLKNENIYLSVSDAGPGIEEIYMEKIFDKFFQIDQMAGESGNIGLGLSIAKGIVEAHGGRIWCKSGPERGCSFVFTIPARACGNDGEAASGSQTAV</sequence>
<dbReference type="Gene3D" id="1.10.287.130">
    <property type="match status" value="1"/>
</dbReference>
<feature type="domain" description="Histidine kinase" evidence="10">
    <location>
        <begin position="393"/>
        <end position="611"/>
    </location>
</feature>
<dbReference type="Pfam" id="PF02518">
    <property type="entry name" value="HATPase_c"/>
    <property type="match status" value="1"/>
</dbReference>
<evidence type="ECO:0000313" key="13">
    <source>
        <dbReference type="Proteomes" id="UP000178735"/>
    </source>
</evidence>
<dbReference type="Gene3D" id="6.10.340.10">
    <property type="match status" value="1"/>
</dbReference>
<evidence type="ECO:0000259" key="10">
    <source>
        <dbReference type="PROSITE" id="PS50109"/>
    </source>
</evidence>
<dbReference type="EC" id="2.7.13.3" evidence="3"/>
<dbReference type="GO" id="GO:0004721">
    <property type="term" value="F:phosphoprotein phosphatase activity"/>
    <property type="evidence" value="ECO:0007669"/>
    <property type="project" value="TreeGrafter"/>
</dbReference>
<comment type="subcellular location">
    <subcellularLocation>
        <location evidence="2">Membrane</location>
    </subcellularLocation>
</comment>
<dbReference type="PRINTS" id="PR00344">
    <property type="entry name" value="BCTRLSENSOR"/>
</dbReference>
<dbReference type="SMART" id="SM00388">
    <property type="entry name" value="HisKA"/>
    <property type="match status" value="1"/>
</dbReference>
<keyword evidence="8 9" id="KW-0472">Membrane</keyword>
<dbReference type="SUPFAM" id="SSF158472">
    <property type="entry name" value="HAMP domain-like"/>
    <property type="match status" value="1"/>
</dbReference>
<dbReference type="GO" id="GO:0016036">
    <property type="term" value="P:cellular response to phosphate starvation"/>
    <property type="evidence" value="ECO:0007669"/>
    <property type="project" value="TreeGrafter"/>
</dbReference>
<evidence type="ECO:0000313" key="12">
    <source>
        <dbReference type="EMBL" id="OGM01082.1"/>
    </source>
</evidence>
<name>A0A1F7WE36_9BACT</name>
<dbReference type="InterPro" id="IPR035965">
    <property type="entry name" value="PAS-like_dom_sf"/>
</dbReference>
<dbReference type="Proteomes" id="UP000178735">
    <property type="component" value="Unassembled WGS sequence"/>
</dbReference>
<evidence type="ECO:0000256" key="7">
    <source>
        <dbReference type="ARBA" id="ARBA00023012"/>
    </source>
</evidence>
<dbReference type="InterPro" id="IPR000014">
    <property type="entry name" value="PAS"/>
</dbReference>
<dbReference type="EMBL" id="MGFH01000243">
    <property type="protein sequence ID" value="OGM01082.1"/>
    <property type="molecule type" value="Genomic_DNA"/>
</dbReference>
<accession>A0A1F7WE36</accession>